<reference evidence="6 7" key="1">
    <citation type="submission" date="2018-07" db="EMBL/GenBank/DDBJ databases">
        <title>Sequencing the genomes of 1000 actinobacteria strains.</title>
        <authorList>
            <person name="Klenk H.-P."/>
        </authorList>
    </citation>
    <scope>NUCLEOTIDE SEQUENCE [LARGE SCALE GENOMIC DNA]</scope>
    <source>
        <strain evidence="6 7">DSM 14442</strain>
    </source>
</reference>
<evidence type="ECO:0000313" key="7">
    <source>
        <dbReference type="Proteomes" id="UP000256727"/>
    </source>
</evidence>
<dbReference type="CDD" id="cd05013">
    <property type="entry name" value="SIS_RpiR"/>
    <property type="match status" value="1"/>
</dbReference>
<dbReference type="Gene3D" id="3.40.50.10490">
    <property type="entry name" value="Glucose-6-phosphate isomerase like protein, domain 1"/>
    <property type="match status" value="1"/>
</dbReference>
<dbReference type="PANTHER" id="PTHR30514:SF18">
    <property type="entry name" value="RPIR-FAMILY TRANSCRIPTIONAL REGULATOR"/>
    <property type="match status" value="1"/>
</dbReference>
<dbReference type="GO" id="GO:1901135">
    <property type="term" value="P:carbohydrate derivative metabolic process"/>
    <property type="evidence" value="ECO:0007669"/>
    <property type="project" value="InterPro"/>
</dbReference>
<dbReference type="SUPFAM" id="SSF53697">
    <property type="entry name" value="SIS domain"/>
    <property type="match status" value="1"/>
</dbReference>
<dbReference type="InterPro" id="IPR047640">
    <property type="entry name" value="RpiR-like"/>
</dbReference>
<dbReference type="PROSITE" id="PS51071">
    <property type="entry name" value="HTH_RPIR"/>
    <property type="match status" value="1"/>
</dbReference>
<keyword evidence="2" id="KW-0238">DNA-binding</keyword>
<comment type="caution">
    <text evidence="6">The sequence shown here is derived from an EMBL/GenBank/DDBJ whole genome shotgun (WGS) entry which is preliminary data.</text>
</comment>
<dbReference type="GO" id="GO:0003700">
    <property type="term" value="F:DNA-binding transcription factor activity"/>
    <property type="evidence" value="ECO:0007669"/>
    <property type="project" value="InterPro"/>
</dbReference>
<evidence type="ECO:0000256" key="2">
    <source>
        <dbReference type="ARBA" id="ARBA00023125"/>
    </source>
</evidence>
<dbReference type="EMBL" id="QREH01000001">
    <property type="protein sequence ID" value="REE02902.1"/>
    <property type="molecule type" value="Genomic_DNA"/>
</dbReference>
<name>A0A3D9L9V6_9MICC</name>
<evidence type="ECO:0000256" key="1">
    <source>
        <dbReference type="ARBA" id="ARBA00023015"/>
    </source>
</evidence>
<dbReference type="InterPro" id="IPR035472">
    <property type="entry name" value="RpiR-like_SIS"/>
</dbReference>
<dbReference type="PANTHER" id="PTHR30514">
    <property type="entry name" value="GLUCOKINASE"/>
    <property type="match status" value="1"/>
</dbReference>
<evidence type="ECO:0000256" key="3">
    <source>
        <dbReference type="ARBA" id="ARBA00023163"/>
    </source>
</evidence>
<dbReference type="RefSeq" id="WP_115931117.1">
    <property type="nucleotide sequence ID" value="NZ_QREH01000001.1"/>
</dbReference>
<dbReference type="Proteomes" id="UP000256727">
    <property type="component" value="Unassembled WGS sequence"/>
</dbReference>
<evidence type="ECO:0000259" key="4">
    <source>
        <dbReference type="PROSITE" id="PS51071"/>
    </source>
</evidence>
<dbReference type="InterPro" id="IPR036388">
    <property type="entry name" value="WH-like_DNA-bd_sf"/>
</dbReference>
<dbReference type="PROSITE" id="PS51464">
    <property type="entry name" value="SIS"/>
    <property type="match status" value="1"/>
</dbReference>
<keyword evidence="7" id="KW-1185">Reference proteome</keyword>
<dbReference type="GO" id="GO:0003677">
    <property type="term" value="F:DNA binding"/>
    <property type="evidence" value="ECO:0007669"/>
    <property type="project" value="UniProtKB-KW"/>
</dbReference>
<dbReference type="Pfam" id="PF01418">
    <property type="entry name" value="HTH_6"/>
    <property type="match status" value="1"/>
</dbReference>
<keyword evidence="1" id="KW-0805">Transcription regulation</keyword>
<feature type="domain" description="SIS" evidence="5">
    <location>
        <begin position="124"/>
        <end position="267"/>
    </location>
</feature>
<evidence type="ECO:0000259" key="5">
    <source>
        <dbReference type="PROSITE" id="PS51464"/>
    </source>
</evidence>
<proteinExistence type="predicted"/>
<protein>
    <submittedName>
        <fullName evidence="6">RpiR family transcriptional regulator</fullName>
    </submittedName>
</protein>
<sequence>MSFPDRVDEHRSRLTKSDRALVDELLSYPAEAPLWRGEDVARRAGVHPAAATRLAQRLGYHGYPELRDHLRQGLGTGLTGAGDRFRVELQDSGGHSVLETLLTTELDTLSQLCRHVGQDQLDRLADRIATAGTVHLFARGNASVLAELMERRLRRFGIRTVNLTGTGRDVAERILSLTAEDLVVAFAFRRPPRDLSELLGHAQRVGAGTALITDTMHTLDPAPDTILSAPRGHQDSREGFASLTVPMAIANALVLTIAQRHDQALLPALDALDGLMAAFD</sequence>
<dbReference type="InterPro" id="IPR009057">
    <property type="entry name" value="Homeodomain-like_sf"/>
</dbReference>
<dbReference type="InterPro" id="IPR046348">
    <property type="entry name" value="SIS_dom_sf"/>
</dbReference>
<dbReference type="InterPro" id="IPR000281">
    <property type="entry name" value="HTH_RpiR"/>
</dbReference>
<evidence type="ECO:0000313" key="6">
    <source>
        <dbReference type="EMBL" id="REE02902.1"/>
    </source>
</evidence>
<feature type="domain" description="HTH rpiR-type" evidence="4">
    <location>
        <begin position="1"/>
        <end position="77"/>
    </location>
</feature>
<dbReference type="AlphaFoldDB" id="A0A3D9L9V6"/>
<dbReference type="Gene3D" id="1.10.10.10">
    <property type="entry name" value="Winged helix-like DNA-binding domain superfamily/Winged helix DNA-binding domain"/>
    <property type="match status" value="1"/>
</dbReference>
<gene>
    <name evidence="6" type="ORF">C8E99_0692</name>
</gene>
<dbReference type="OrthoDB" id="3812176at2"/>
<dbReference type="SUPFAM" id="SSF46689">
    <property type="entry name" value="Homeodomain-like"/>
    <property type="match status" value="1"/>
</dbReference>
<organism evidence="6 7">
    <name type="scientific">Citricoccus muralis</name>
    <dbReference type="NCBI Taxonomy" id="169134"/>
    <lineage>
        <taxon>Bacteria</taxon>
        <taxon>Bacillati</taxon>
        <taxon>Actinomycetota</taxon>
        <taxon>Actinomycetes</taxon>
        <taxon>Micrococcales</taxon>
        <taxon>Micrococcaceae</taxon>
        <taxon>Citricoccus</taxon>
    </lineage>
</organism>
<dbReference type="GO" id="GO:0097367">
    <property type="term" value="F:carbohydrate derivative binding"/>
    <property type="evidence" value="ECO:0007669"/>
    <property type="project" value="InterPro"/>
</dbReference>
<accession>A0A3D9L9V6</accession>
<keyword evidence="3" id="KW-0804">Transcription</keyword>
<dbReference type="InterPro" id="IPR001347">
    <property type="entry name" value="SIS_dom"/>
</dbReference>